<accession>A0A1W1YK10</accession>
<proteinExistence type="predicted"/>
<dbReference type="InterPro" id="IPR011256">
    <property type="entry name" value="Reg_factor_effector_dom_sf"/>
</dbReference>
<dbReference type="AlphaFoldDB" id="A0A1W1YK10"/>
<dbReference type="EMBL" id="FWXJ01000003">
    <property type="protein sequence ID" value="SMC36489.1"/>
    <property type="molecule type" value="Genomic_DNA"/>
</dbReference>
<evidence type="ECO:0000313" key="1">
    <source>
        <dbReference type="EMBL" id="SMC36489.1"/>
    </source>
</evidence>
<reference evidence="1 2" key="1">
    <citation type="submission" date="2017-04" db="EMBL/GenBank/DDBJ databases">
        <authorList>
            <person name="Afonso C.L."/>
            <person name="Miller P.J."/>
            <person name="Scott M.A."/>
            <person name="Spackman E."/>
            <person name="Goraichik I."/>
            <person name="Dimitrov K.M."/>
            <person name="Suarez D.L."/>
            <person name="Swayne D.E."/>
        </authorList>
    </citation>
    <scope>NUCLEOTIDE SEQUENCE [LARGE SCALE GENOMIC DNA]</scope>
    <source>
        <strain evidence="1 2">VK13</strain>
    </source>
</reference>
<keyword evidence="2" id="KW-1185">Reference proteome</keyword>
<dbReference type="SUPFAM" id="SSF55136">
    <property type="entry name" value="Probable bacterial effector-binding domain"/>
    <property type="match status" value="1"/>
</dbReference>
<dbReference type="InterPro" id="IPR006917">
    <property type="entry name" value="SOUL_heme-bd"/>
</dbReference>
<evidence type="ECO:0000313" key="2">
    <source>
        <dbReference type="Proteomes" id="UP000192708"/>
    </source>
</evidence>
<dbReference type="Proteomes" id="UP000192708">
    <property type="component" value="Unassembled WGS sequence"/>
</dbReference>
<sequence length="175" mass="20412">MKDTSYKLMVNFDEFELRKYTPATVLEIVAIGSRTNALIKAKRKLLALIEQNKKILINESASNRSIPEILIEPLAKRNEWKFIFFLENNDLPLSVFQKRITMSNQPEKHYGTVRVIGLMSNEKIVQKILLLKSWLAKEKLLIVGKPKIAMYKSYWNIAFLKRVEIYIEVEPSVKN</sequence>
<organism evidence="1 2">
    <name type="scientific">Polynucleobacter kasalickyi</name>
    <dbReference type="NCBI Taxonomy" id="1938817"/>
    <lineage>
        <taxon>Bacteria</taxon>
        <taxon>Pseudomonadati</taxon>
        <taxon>Pseudomonadota</taxon>
        <taxon>Betaproteobacteria</taxon>
        <taxon>Burkholderiales</taxon>
        <taxon>Burkholderiaceae</taxon>
        <taxon>Polynucleobacter</taxon>
    </lineage>
</organism>
<dbReference type="STRING" id="1938817.SAMN06296008_103139"/>
<dbReference type="Pfam" id="PF04832">
    <property type="entry name" value="SOUL"/>
    <property type="match status" value="1"/>
</dbReference>
<protein>
    <submittedName>
        <fullName evidence="1">SOUL heme-binding protein</fullName>
    </submittedName>
</protein>
<name>A0A1W1YK10_9BURK</name>
<dbReference type="Gene3D" id="3.20.80.10">
    <property type="entry name" value="Regulatory factor, effector binding domain"/>
    <property type="match status" value="1"/>
</dbReference>
<gene>
    <name evidence="1" type="ORF">SAMN06296008_103139</name>
</gene>